<keyword evidence="1 8" id="KW-0444">Lipid biosynthesis</keyword>
<dbReference type="Proteomes" id="UP000317369">
    <property type="component" value="Chromosome"/>
</dbReference>
<comment type="function">
    <text evidence="8">Transfers the 4'-phosphopantetheine moiety from coenzyme A to a Ser of acyl-carrier-protein.</text>
</comment>
<evidence type="ECO:0000256" key="2">
    <source>
        <dbReference type="ARBA" id="ARBA00022679"/>
    </source>
</evidence>
<evidence type="ECO:0000256" key="3">
    <source>
        <dbReference type="ARBA" id="ARBA00022723"/>
    </source>
</evidence>
<dbReference type="GO" id="GO:0005737">
    <property type="term" value="C:cytoplasm"/>
    <property type="evidence" value="ECO:0007669"/>
    <property type="project" value="UniProtKB-SubCell"/>
</dbReference>
<evidence type="ECO:0000313" key="10">
    <source>
        <dbReference type="EMBL" id="QDU34078.1"/>
    </source>
</evidence>
<evidence type="ECO:0000256" key="8">
    <source>
        <dbReference type="HAMAP-Rule" id="MF_00101"/>
    </source>
</evidence>
<organism evidence="10 11">
    <name type="scientific">Poriferisphaera corsica</name>
    <dbReference type="NCBI Taxonomy" id="2528020"/>
    <lineage>
        <taxon>Bacteria</taxon>
        <taxon>Pseudomonadati</taxon>
        <taxon>Planctomycetota</taxon>
        <taxon>Phycisphaerae</taxon>
        <taxon>Phycisphaerales</taxon>
        <taxon>Phycisphaeraceae</taxon>
        <taxon>Poriferisphaera</taxon>
    </lineage>
</organism>
<keyword evidence="11" id="KW-1185">Reference proteome</keyword>
<dbReference type="InterPro" id="IPR037143">
    <property type="entry name" value="4-PPantetheinyl_Trfase_dom_sf"/>
</dbReference>
<feature type="binding site" evidence="8">
    <location>
        <position position="9"/>
    </location>
    <ligand>
        <name>Mg(2+)</name>
        <dbReference type="ChEBI" id="CHEBI:18420"/>
    </ligand>
</feature>
<dbReference type="SUPFAM" id="SSF56214">
    <property type="entry name" value="4'-phosphopantetheinyl transferase"/>
    <property type="match status" value="1"/>
</dbReference>
<dbReference type="GO" id="GO:0008897">
    <property type="term" value="F:holo-[acyl-carrier-protein] synthase activity"/>
    <property type="evidence" value="ECO:0007669"/>
    <property type="project" value="UniProtKB-UniRule"/>
</dbReference>
<proteinExistence type="inferred from homology"/>
<dbReference type="InterPro" id="IPR004568">
    <property type="entry name" value="Ppantetheine-prot_Trfase_dom"/>
</dbReference>
<evidence type="ECO:0000256" key="7">
    <source>
        <dbReference type="ARBA" id="ARBA00023160"/>
    </source>
</evidence>
<sequence>MHTIAHGIDLTDIPRISQMLQKHGQHFLDRCFTPTEQELASKGMTARRDEFLAGRFAAKEAVLKALGTGISEGINWTDVEVLRIGNGKPKVILHNMAADLAAEQGIQDVLISISHIKSHAMASAIAIGSSAPN</sequence>
<feature type="domain" description="4'-phosphopantetheinyl transferase" evidence="9">
    <location>
        <begin position="7"/>
        <end position="106"/>
    </location>
</feature>
<dbReference type="EMBL" id="CP036425">
    <property type="protein sequence ID" value="QDU34078.1"/>
    <property type="molecule type" value="Genomic_DNA"/>
</dbReference>
<comment type="catalytic activity">
    <reaction evidence="8">
        <text>apo-[ACP] + CoA = holo-[ACP] + adenosine 3',5'-bisphosphate + H(+)</text>
        <dbReference type="Rhea" id="RHEA:12068"/>
        <dbReference type="Rhea" id="RHEA-COMP:9685"/>
        <dbReference type="Rhea" id="RHEA-COMP:9690"/>
        <dbReference type="ChEBI" id="CHEBI:15378"/>
        <dbReference type="ChEBI" id="CHEBI:29999"/>
        <dbReference type="ChEBI" id="CHEBI:57287"/>
        <dbReference type="ChEBI" id="CHEBI:58343"/>
        <dbReference type="ChEBI" id="CHEBI:64479"/>
        <dbReference type="EC" id="2.7.8.7"/>
    </reaction>
</comment>
<comment type="cofactor">
    <cofactor evidence="8">
        <name>Mg(2+)</name>
        <dbReference type="ChEBI" id="CHEBI:18420"/>
    </cofactor>
</comment>
<dbReference type="InterPro" id="IPR008278">
    <property type="entry name" value="4-PPantetheinyl_Trfase_dom"/>
</dbReference>
<dbReference type="GO" id="GO:0000287">
    <property type="term" value="F:magnesium ion binding"/>
    <property type="evidence" value="ECO:0007669"/>
    <property type="project" value="UniProtKB-UniRule"/>
</dbReference>
<dbReference type="NCBIfam" id="TIGR00516">
    <property type="entry name" value="acpS"/>
    <property type="match status" value="1"/>
</dbReference>
<evidence type="ECO:0000256" key="5">
    <source>
        <dbReference type="ARBA" id="ARBA00022842"/>
    </source>
</evidence>
<evidence type="ECO:0000313" key="11">
    <source>
        <dbReference type="Proteomes" id="UP000317369"/>
    </source>
</evidence>
<protein>
    <recommendedName>
        <fullName evidence="8">Holo-[acyl-carrier-protein] synthase</fullName>
        <shortName evidence="8">Holo-ACP synthase</shortName>
        <ecNumber evidence="8">2.7.8.7</ecNumber>
    </recommendedName>
    <alternativeName>
        <fullName evidence="8">4'-phosphopantetheinyl transferase AcpS</fullName>
    </alternativeName>
</protein>
<comment type="similarity">
    <text evidence="8">Belongs to the P-Pant transferase superfamily. AcpS family.</text>
</comment>
<dbReference type="Gene3D" id="3.90.470.20">
    <property type="entry name" value="4'-phosphopantetheinyl transferase domain"/>
    <property type="match status" value="1"/>
</dbReference>
<dbReference type="NCBIfam" id="TIGR00556">
    <property type="entry name" value="pantethn_trn"/>
    <property type="match status" value="1"/>
</dbReference>
<keyword evidence="2 8" id="KW-0808">Transferase</keyword>
<feature type="binding site" evidence="8">
    <location>
        <position position="60"/>
    </location>
    <ligand>
        <name>Mg(2+)</name>
        <dbReference type="ChEBI" id="CHEBI:18420"/>
    </ligand>
</feature>
<keyword evidence="4 8" id="KW-0276">Fatty acid metabolism</keyword>
<dbReference type="EC" id="2.7.8.7" evidence="8"/>
<keyword evidence="5 8" id="KW-0460">Magnesium</keyword>
<reference evidence="10 11" key="1">
    <citation type="submission" date="2019-02" db="EMBL/GenBank/DDBJ databases">
        <title>Deep-cultivation of Planctomycetes and their phenomic and genomic characterization uncovers novel biology.</title>
        <authorList>
            <person name="Wiegand S."/>
            <person name="Jogler M."/>
            <person name="Boedeker C."/>
            <person name="Pinto D."/>
            <person name="Vollmers J."/>
            <person name="Rivas-Marin E."/>
            <person name="Kohn T."/>
            <person name="Peeters S.H."/>
            <person name="Heuer A."/>
            <person name="Rast P."/>
            <person name="Oberbeckmann S."/>
            <person name="Bunk B."/>
            <person name="Jeske O."/>
            <person name="Meyerdierks A."/>
            <person name="Storesund J.E."/>
            <person name="Kallscheuer N."/>
            <person name="Luecker S."/>
            <person name="Lage O.M."/>
            <person name="Pohl T."/>
            <person name="Merkel B.J."/>
            <person name="Hornburger P."/>
            <person name="Mueller R.-W."/>
            <person name="Bruemmer F."/>
            <person name="Labrenz M."/>
            <person name="Spormann A.M."/>
            <person name="Op den Camp H."/>
            <person name="Overmann J."/>
            <person name="Amann R."/>
            <person name="Jetten M.S.M."/>
            <person name="Mascher T."/>
            <person name="Medema M.H."/>
            <person name="Devos D.P."/>
            <person name="Kaster A.-K."/>
            <person name="Ovreas L."/>
            <person name="Rohde M."/>
            <person name="Galperin M.Y."/>
            <person name="Jogler C."/>
        </authorList>
    </citation>
    <scope>NUCLEOTIDE SEQUENCE [LARGE SCALE GENOMIC DNA]</scope>
    <source>
        <strain evidence="10 11">KS4</strain>
    </source>
</reference>
<evidence type="ECO:0000259" key="9">
    <source>
        <dbReference type="Pfam" id="PF01648"/>
    </source>
</evidence>
<dbReference type="GO" id="GO:0006633">
    <property type="term" value="P:fatty acid biosynthetic process"/>
    <property type="evidence" value="ECO:0007669"/>
    <property type="project" value="UniProtKB-UniRule"/>
</dbReference>
<dbReference type="AlphaFoldDB" id="A0A517YV01"/>
<keyword evidence="6 8" id="KW-0443">Lipid metabolism</keyword>
<name>A0A517YV01_9BACT</name>
<comment type="subcellular location">
    <subcellularLocation>
        <location evidence="8">Cytoplasm</location>
    </subcellularLocation>
</comment>
<evidence type="ECO:0000256" key="1">
    <source>
        <dbReference type="ARBA" id="ARBA00022516"/>
    </source>
</evidence>
<keyword evidence="3 8" id="KW-0479">Metal-binding</keyword>
<evidence type="ECO:0000256" key="4">
    <source>
        <dbReference type="ARBA" id="ARBA00022832"/>
    </source>
</evidence>
<dbReference type="HAMAP" id="MF_00101">
    <property type="entry name" value="AcpS"/>
    <property type="match status" value="1"/>
</dbReference>
<keyword evidence="8" id="KW-0963">Cytoplasm</keyword>
<accession>A0A517YV01</accession>
<keyword evidence="7 8" id="KW-0275">Fatty acid biosynthesis</keyword>
<gene>
    <name evidence="8 10" type="primary">acpS</name>
    <name evidence="10" type="ORF">KS4_21400</name>
</gene>
<dbReference type="InterPro" id="IPR002582">
    <property type="entry name" value="ACPS"/>
</dbReference>
<dbReference type="RefSeq" id="WP_200761147.1">
    <property type="nucleotide sequence ID" value="NZ_CP036425.1"/>
</dbReference>
<dbReference type="Pfam" id="PF01648">
    <property type="entry name" value="ACPS"/>
    <property type="match status" value="1"/>
</dbReference>
<evidence type="ECO:0000256" key="6">
    <source>
        <dbReference type="ARBA" id="ARBA00023098"/>
    </source>
</evidence>
<dbReference type="KEGG" id="pcor:KS4_21400"/>